<name>A0A8H5HG62_9AGAR</name>
<dbReference type="AlphaFoldDB" id="A0A8H5HG62"/>
<dbReference type="Proteomes" id="UP000565441">
    <property type="component" value="Unassembled WGS sequence"/>
</dbReference>
<feature type="domain" description="SWI/SNF and RSC complexes subunit Ssr4 N-terminal" evidence="3">
    <location>
        <begin position="26"/>
        <end position="144"/>
    </location>
</feature>
<dbReference type="Pfam" id="PF08549">
    <property type="entry name" value="SWI-SNF_Ssr4_N"/>
    <property type="match status" value="1"/>
</dbReference>
<dbReference type="OrthoDB" id="5321006at2759"/>
<keyword evidence="1" id="KW-0175">Coiled coil</keyword>
<reference evidence="4 5" key="1">
    <citation type="journal article" date="2020" name="ISME J.">
        <title>Uncovering the hidden diversity of litter-decomposition mechanisms in mushroom-forming fungi.</title>
        <authorList>
            <person name="Floudas D."/>
            <person name="Bentzer J."/>
            <person name="Ahren D."/>
            <person name="Johansson T."/>
            <person name="Persson P."/>
            <person name="Tunlid A."/>
        </authorList>
    </citation>
    <scope>NUCLEOTIDE SEQUENCE [LARGE SCALE GENOMIC DNA]</scope>
    <source>
        <strain evidence="4 5">CBS 661.87</strain>
    </source>
</reference>
<dbReference type="GO" id="GO:0006338">
    <property type="term" value="P:chromatin remodeling"/>
    <property type="evidence" value="ECO:0007669"/>
    <property type="project" value="InterPro"/>
</dbReference>
<dbReference type="InterPro" id="IPR013859">
    <property type="entry name" value="Ssr4_N"/>
</dbReference>
<evidence type="ECO:0000256" key="1">
    <source>
        <dbReference type="SAM" id="Coils"/>
    </source>
</evidence>
<accession>A0A8H5HG62</accession>
<dbReference type="EMBL" id="JAACJP010000008">
    <property type="protein sequence ID" value="KAF5382783.1"/>
    <property type="molecule type" value="Genomic_DNA"/>
</dbReference>
<proteinExistence type="predicted"/>
<organism evidence="4 5">
    <name type="scientific">Tricholomella constricta</name>
    <dbReference type="NCBI Taxonomy" id="117010"/>
    <lineage>
        <taxon>Eukaryota</taxon>
        <taxon>Fungi</taxon>
        <taxon>Dikarya</taxon>
        <taxon>Basidiomycota</taxon>
        <taxon>Agaricomycotina</taxon>
        <taxon>Agaricomycetes</taxon>
        <taxon>Agaricomycetidae</taxon>
        <taxon>Agaricales</taxon>
        <taxon>Tricholomatineae</taxon>
        <taxon>Lyophyllaceae</taxon>
        <taxon>Tricholomella</taxon>
    </lineage>
</organism>
<comment type="caution">
    <text evidence="4">The sequence shown here is derived from an EMBL/GenBank/DDBJ whole genome shotgun (WGS) entry which is preliminary data.</text>
</comment>
<evidence type="ECO:0000313" key="5">
    <source>
        <dbReference type="Proteomes" id="UP000565441"/>
    </source>
</evidence>
<gene>
    <name evidence="4" type="ORF">D9615_002756</name>
</gene>
<feature type="region of interest" description="Disordered" evidence="2">
    <location>
        <begin position="202"/>
        <end position="234"/>
    </location>
</feature>
<feature type="coiled-coil region" evidence="1">
    <location>
        <begin position="278"/>
        <end position="317"/>
    </location>
</feature>
<protein>
    <recommendedName>
        <fullName evidence="3">SWI/SNF and RSC complexes subunit Ssr4 N-terminal domain-containing protein</fullName>
    </recommendedName>
</protein>
<evidence type="ECO:0000313" key="4">
    <source>
        <dbReference type="EMBL" id="KAF5382783.1"/>
    </source>
</evidence>
<sequence length="329" mass="37316">MASSSFQQAQAEGLCLRYPENLGLHREVTYESALNMLLRAMSMANTVPFGWGFVDKPPEGQVLLLFLPPQSPFPIDGLRYQDQEGKITIPVGSNHLMEVHEQKFGFIPGSSDANAWRCRRRYRLTKGGNPQLVVPVRNYPLRIVNEPAVYVSGEKMGQKVYPPGAAPMQSAAPPMQQPGMPMNFTQQQAMVAQQNTNMEMLERRREQERARNRSSSTSGRPPRPEDDDSGDDIDQISARTLALNRYKRNHDMMNEVFKFAAYGDKNVPLPRPYSIFNKTEIEEKTAKLQEEIEALKAKSAERQALRTDRERENLSDSLMDIRADDITVQ</sequence>
<keyword evidence="5" id="KW-1185">Reference proteome</keyword>
<feature type="compositionally biased region" description="Basic and acidic residues" evidence="2">
    <location>
        <begin position="202"/>
        <end position="211"/>
    </location>
</feature>
<evidence type="ECO:0000256" key="2">
    <source>
        <dbReference type="SAM" id="MobiDB-lite"/>
    </source>
</evidence>
<feature type="compositionally biased region" description="Acidic residues" evidence="2">
    <location>
        <begin position="225"/>
        <end position="234"/>
    </location>
</feature>
<evidence type="ECO:0000259" key="3">
    <source>
        <dbReference type="Pfam" id="PF08549"/>
    </source>
</evidence>